<name>A0A2T5ETH1_VIBSP</name>
<sequence length="47" mass="5025">LCINTIFSFSFSKLGSLLGCHFSLNRHIDGVLGVVFLGLAARLATSK</sequence>
<evidence type="ECO:0000313" key="2">
    <source>
        <dbReference type="Proteomes" id="UP000244197"/>
    </source>
</evidence>
<evidence type="ECO:0000313" key="1">
    <source>
        <dbReference type="EMBL" id="PTP31574.1"/>
    </source>
</evidence>
<dbReference type="AlphaFoldDB" id="A0A2T5ETH1"/>
<feature type="non-terminal residue" evidence="1">
    <location>
        <position position="1"/>
    </location>
</feature>
<protein>
    <submittedName>
        <fullName evidence="1">LysE family translocator</fullName>
    </submittedName>
</protein>
<accession>A0A2T5ETH1</accession>
<organism evidence="1 2">
    <name type="scientific">Vibrio splendidus</name>
    <dbReference type="NCBI Taxonomy" id="29497"/>
    <lineage>
        <taxon>Bacteria</taxon>
        <taxon>Pseudomonadati</taxon>
        <taxon>Pseudomonadota</taxon>
        <taxon>Gammaproteobacteria</taxon>
        <taxon>Vibrionales</taxon>
        <taxon>Vibrionaceae</taxon>
        <taxon>Vibrio</taxon>
    </lineage>
</organism>
<dbReference type="EMBL" id="PIFK01000030">
    <property type="protein sequence ID" value="PTP31574.1"/>
    <property type="molecule type" value="Genomic_DNA"/>
</dbReference>
<proteinExistence type="predicted"/>
<comment type="caution">
    <text evidence="1">The sequence shown here is derived from an EMBL/GenBank/DDBJ whole genome shotgun (WGS) entry which is preliminary data.</text>
</comment>
<dbReference type="Proteomes" id="UP000244197">
    <property type="component" value="Unassembled WGS sequence"/>
</dbReference>
<reference evidence="1 2" key="1">
    <citation type="submission" date="2017-11" db="EMBL/GenBank/DDBJ databases">
        <title>Population delineation of vibrios coincides with oyster pathogenicity.</title>
        <authorList>
            <person name="Bruto M."/>
            <person name="Labreuche Y."/>
            <person name="James A."/>
            <person name="Piel D."/>
            <person name="Chenivesse S."/>
            <person name="Petton B."/>
            <person name="Polz M.F."/>
            <person name="Le Roux F."/>
        </authorList>
    </citation>
    <scope>NUCLEOTIDE SEQUENCE [LARGE SCALE GENOMIC DNA]</scope>
    <source>
        <strain evidence="1 2">FF_144</strain>
    </source>
</reference>
<gene>
    <name evidence="1" type="ORF">CWO07_15515</name>
</gene>